<accession>A0A6N2T8C1</accession>
<dbReference type="Pfam" id="PF10934">
    <property type="entry name" value="Sheath_initiator"/>
    <property type="match status" value="1"/>
</dbReference>
<sequence>MEPSLTLGLDFERGRIFGEVDGLAAVQQAAKLALETPRFRHVIFSGEYGSEVDTLRGKHRDLIRGELERLIAEALTQDDRIEGVEDFSLEFSGDEVICQFTVVSAEGSFTMERRMELGV</sequence>
<dbReference type="EMBL" id="CACRSL010000003">
    <property type="protein sequence ID" value="VYT01974.1"/>
    <property type="molecule type" value="Genomic_DNA"/>
</dbReference>
<organism evidence="1">
    <name type="scientific">uncultured Anaerotruncus sp</name>
    <dbReference type="NCBI Taxonomy" id="905011"/>
    <lineage>
        <taxon>Bacteria</taxon>
        <taxon>Bacillati</taxon>
        <taxon>Bacillota</taxon>
        <taxon>Clostridia</taxon>
        <taxon>Eubacteriales</taxon>
        <taxon>Oscillospiraceae</taxon>
        <taxon>Anaerotruncus</taxon>
        <taxon>environmental samples</taxon>
    </lineage>
</organism>
<dbReference type="AlphaFoldDB" id="A0A6N2T8C1"/>
<gene>
    <name evidence="1" type="ORF">AULFYP135_01319</name>
</gene>
<protein>
    <recommendedName>
        <fullName evidence="2">DUF2634 domain-containing protein</fullName>
    </recommendedName>
</protein>
<dbReference type="SUPFAM" id="SSF160719">
    <property type="entry name" value="gpW/gp25-like"/>
    <property type="match status" value="1"/>
</dbReference>
<evidence type="ECO:0000313" key="1">
    <source>
        <dbReference type="EMBL" id="VYT01974.1"/>
    </source>
</evidence>
<evidence type="ECO:0008006" key="2">
    <source>
        <dbReference type="Google" id="ProtNLM"/>
    </source>
</evidence>
<reference evidence="1" key="1">
    <citation type="submission" date="2019-11" db="EMBL/GenBank/DDBJ databases">
        <authorList>
            <person name="Feng L."/>
        </authorList>
    </citation>
    <scope>NUCLEOTIDE SEQUENCE</scope>
    <source>
        <strain evidence="1">AundefinedLFYP135</strain>
    </source>
</reference>
<proteinExistence type="predicted"/>
<name>A0A6N2T8C1_9FIRM</name>
<dbReference type="InterPro" id="IPR020288">
    <property type="entry name" value="Sheath_initiator"/>
</dbReference>